<dbReference type="InterPro" id="IPR059019">
    <property type="entry name" value="WHD_CapW"/>
</dbReference>
<accession>A0AAW7XZL4</accession>
<dbReference type="Pfam" id="PF26109">
    <property type="entry name" value="WHD_BrxR"/>
    <property type="match status" value="1"/>
</dbReference>
<dbReference type="AlphaFoldDB" id="A0AAW7XZL4"/>
<name>A0AAW7XZL4_9GAMM</name>
<feature type="domain" description="DNA-binding transcriptional repressor CapW winged helix-turn-helix" evidence="1">
    <location>
        <begin position="4"/>
        <end position="75"/>
    </location>
</feature>
<organism evidence="2 3">
    <name type="scientific">Photobacterium sanguinicancri</name>
    <dbReference type="NCBI Taxonomy" id="875932"/>
    <lineage>
        <taxon>Bacteria</taxon>
        <taxon>Pseudomonadati</taxon>
        <taxon>Pseudomonadota</taxon>
        <taxon>Gammaproteobacteria</taxon>
        <taxon>Vibrionales</taxon>
        <taxon>Vibrionaceae</taxon>
        <taxon>Photobacterium</taxon>
    </lineage>
</organism>
<protein>
    <recommendedName>
        <fullName evidence="1">DNA-binding transcriptional repressor CapW winged helix-turn-helix domain-containing protein</fullName>
    </recommendedName>
</protein>
<dbReference type="EMBL" id="JAUOPU010000002">
    <property type="protein sequence ID" value="MDO6541432.1"/>
    <property type="molecule type" value="Genomic_DNA"/>
</dbReference>
<evidence type="ECO:0000313" key="2">
    <source>
        <dbReference type="EMBL" id="MDO6541432.1"/>
    </source>
</evidence>
<gene>
    <name evidence="2" type="ORF">Q4568_02745</name>
</gene>
<dbReference type="Proteomes" id="UP001170624">
    <property type="component" value="Unassembled WGS sequence"/>
</dbReference>
<comment type="caution">
    <text evidence="2">The sequence shown here is derived from an EMBL/GenBank/DDBJ whole genome shotgun (WGS) entry which is preliminary data.</text>
</comment>
<proteinExistence type="predicted"/>
<reference evidence="2" key="1">
    <citation type="submission" date="2023-07" db="EMBL/GenBank/DDBJ databases">
        <title>Genome content predicts the carbon catabolic preferences of heterotrophic bacteria.</title>
        <authorList>
            <person name="Gralka M."/>
        </authorList>
    </citation>
    <scope>NUCLEOTIDE SEQUENCE</scope>
    <source>
        <strain evidence="2">G2M05</strain>
    </source>
</reference>
<evidence type="ECO:0000313" key="3">
    <source>
        <dbReference type="Proteomes" id="UP001170624"/>
    </source>
</evidence>
<evidence type="ECO:0000259" key="1">
    <source>
        <dbReference type="Pfam" id="PF26109"/>
    </source>
</evidence>
<dbReference type="RefSeq" id="WP_303498167.1">
    <property type="nucleotide sequence ID" value="NZ_JAUOPU010000002.1"/>
</dbReference>
<sequence>MSAFKLIESMIKKYGKVKRSNILDTFSISISECQKLIRCYEDLTDYNLVYDDSRCEYSLIIDGYFHTMFLNDDPSLFIRSIELVSGKTMIVDDDEYGTYRFQIIAANCNENTDQELIRISEALIEYGCDDVTIGVICGELYIEFERKDACYDMAVARASSQINAVYGLHCIKDERL</sequence>